<dbReference type="GO" id="GO:0005829">
    <property type="term" value="C:cytosol"/>
    <property type="evidence" value="ECO:0007669"/>
    <property type="project" value="TreeGrafter"/>
</dbReference>
<reference evidence="13" key="1">
    <citation type="submission" date="2018-03" db="EMBL/GenBank/DDBJ databases">
        <authorList>
            <person name="Zecchin S."/>
        </authorList>
    </citation>
    <scope>NUCLEOTIDE SEQUENCE [LARGE SCALE GENOMIC DNA]</scope>
</reference>
<evidence type="ECO:0000256" key="9">
    <source>
        <dbReference type="ARBA" id="ARBA00023141"/>
    </source>
</evidence>
<feature type="binding site" evidence="11">
    <location>
        <position position="57"/>
    </location>
    <ligand>
        <name>substrate</name>
    </ligand>
</feature>
<dbReference type="GO" id="GO:0009423">
    <property type="term" value="P:chorismate biosynthetic process"/>
    <property type="evidence" value="ECO:0007669"/>
    <property type="project" value="UniProtKB-UniRule"/>
</dbReference>
<evidence type="ECO:0000256" key="1">
    <source>
        <dbReference type="ARBA" id="ARBA00004842"/>
    </source>
</evidence>
<dbReference type="AlphaFoldDB" id="A0A2U3QGX3"/>
<keyword evidence="8 11" id="KW-0067">ATP-binding</keyword>
<evidence type="ECO:0000256" key="7">
    <source>
        <dbReference type="ARBA" id="ARBA00022777"/>
    </source>
</evidence>
<dbReference type="GO" id="GO:0008652">
    <property type="term" value="P:amino acid biosynthetic process"/>
    <property type="evidence" value="ECO:0007669"/>
    <property type="project" value="UniProtKB-KW"/>
</dbReference>
<evidence type="ECO:0000256" key="5">
    <source>
        <dbReference type="ARBA" id="ARBA00022679"/>
    </source>
</evidence>
<comment type="function">
    <text evidence="11">Catalyzes the specific phosphorylation of the 3-hydroxyl group of shikimic acid using ATP as a cosubstrate.</text>
</comment>
<dbReference type="HAMAP" id="MF_00109">
    <property type="entry name" value="Shikimate_kinase"/>
    <property type="match status" value="1"/>
</dbReference>
<dbReference type="CDD" id="cd00464">
    <property type="entry name" value="SK"/>
    <property type="match status" value="1"/>
</dbReference>
<dbReference type="GO" id="GO:0004765">
    <property type="term" value="F:shikimate kinase activity"/>
    <property type="evidence" value="ECO:0007669"/>
    <property type="project" value="UniProtKB-UniRule"/>
</dbReference>
<dbReference type="PANTHER" id="PTHR21087:SF16">
    <property type="entry name" value="SHIKIMATE KINASE 1, CHLOROPLASTIC"/>
    <property type="match status" value="1"/>
</dbReference>
<dbReference type="EC" id="2.7.1.71" evidence="3 11"/>
<dbReference type="InterPro" id="IPR023000">
    <property type="entry name" value="Shikimate_kinase_CS"/>
</dbReference>
<evidence type="ECO:0000256" key="3">
    <source>
        <dbReference type="ARBA" id="ARBA00012154"/>
    </source>
</evidence>
<evidence type="ECO:0000313" key="12">
    <source>
        <dbReference type="EMBL" id="SPQ00651.1"/>
    </source>
</evidence>
<gene>
    <name evidence="11 12" type="primary">aroK</name>
    <name evidence="12" type="ORF">NBG4_30045</name>
</gene>
<comment type="catalytic activity">
    <reaction evidence="10 11">
        <text>shikimate + ATP = 3-phosphoshikimate + ADP + H(+)</text>
        <dbReference type="Rhea" id="RHEA:13121"/>
        <dbReference type="ChEBI" id="CHEBI:15378"/>
        <dbReference type="ChEBI" id="CHEBI:30616"/>
        <dbReference type="ChEBI" id="CHEBI:36208"/>
        <dbReference type="ChEBI" id="CHEBI:145989"/>
        <dbReference type="ChEBI" id="CHEBI:456216"/>
        <dbReference type="EC" id="2.7.1.71"/>
    </reaction>
</comment>
<protein>
    <recommendedName>
        <fullName evidence="3 11">Shikimate kinase</fullName>
        <shortName evidence="11">SK</shortName>
        <ecNumber evidence="3 11">2.7.1.71</ecNumber>
    </recommendedName>
</protein>
<keyword evidence="4 11" id="KW-0028">Amino-acid biosynthesis</keyword>
<feature type="binding site" evidence="11">
    <location>
        <position position="136"/>
    </location>
    <ligand>
        <name>substrate</name>
    </ligand>
</feature>
<dbReference type="InterPro" id="IPR027417">
    <property type="entry name" value="P-loop_NTPase"/>
</dbReference>
<keyword evidence="11" id="KW-0963">Cytoplasm</keyword>
<proteinExistence type="inferred from homology"/>
<dbReference type="OrthoDB" id="9800332at2"/>
<comment type="subunit">
    <text evidence="11">Monomer.</text>
</comment>
<dbReference type="GO" id="GO:0009073">
    <property type="term" value="P:aromatic amino acid family biosynthetic process"/>
    <property type="evidence" value="ECO:0007669"/>
    <property type="project" value="UniProtKB-KW"/>
</dbReference>
<dbReference type="PANTHER" id="PTHR21087">
    <property type="entry name" value="SHIKIMATE KINASE"/>
    <property type="match status" value="1"/>
</dbReference>
<dbReference type="Gene3D" id="3.40.50.300">
    <property type="entry name" value="P-loop containing nucleotide triphosphate hydrolases"/>
    <property type="match status" value="1"/>
</dbReference>
<evidence type="ECO:0000256" key="11">
    <source>
        <dbReference type="HAMAP-Rule" id="MF_00109"/>
    </source>
</evidence>
<organism evidence="12 13">
    <name type="scientific">Candidatus Sulfobium mesophilum</name>
    <dbReference type="NCBI Taxonomy" id="2016548"/>
    <lineage>
        <taxon>Bacteria</taxon>
        <taxon>Pseudomonadati</taxon>
        <taxon>Nitrospirota</taxon>
        <taxon>Nitrospiria</taxon>
        <taxon>Nitrospirales</taxon>
        <taxon>Nitrospiraceae</taxon>
        <taxon>Candidatus Sulfobium</taxon>
    </lineage>
</organism>
<comment type="similarity">
    <text evidence="2 11">Belongs to the shikimate kinase family.</text>
</comment>
<evidence type="ECO:0000256" key="2">
    <source>
        <dbReference type="ARBA" id="ARBA00006997"/>
    </source>
</evidence>
<dbReference type="PROSITE" id="PS01128">
    <property type="entry name" value="SHIKIMATE_KINASE"/>
    <property type="match status" value="1"/>
</dbReference>
<dbReference type="EMBL" id="OUUY01000075">
    <property type="protein sequence ID" value="SPQ00651.1"/>
    <property type="molecule type" value="Genomic_DNA"/>
</dbReference>
<feature type="binding site" evidence="11">
    <location>
        <begin position="11"/>
        <end position="16"/>
    </location>
    <ligand>
        <name>ATP</name>
        <dbReference type="ChEBI" id="CHEBI:30616"/>
    </ligand>
</feature>
<keyword evidence="9 11" id="KW-0057">Aromatic amino acid biosynthesis</keyword>
<dbReference type="GO" id="GO:0000287">
    <property type="term" value="F:magnesium ion binding"/>
    <property type="evidence" value="ECO:0007669"/>
    <property type="project" value="UniProtKB-UniRule"/>
</dbReference>
<dbReference type="InterPro" id="IPR031322">
    <property type="entry name" value="Shikimate/glucono_kinase"/>
</dbReference>
<feature type="binding site" evidence="11">
    <location>
        <position position="33"/>
    </location>
    <ligand>
        <name>substrate</name>
    </ligand>
</feature>
<dbReference type="SUPFAM" id="SSF52540">
    <property type="entry name" value="P-loop containing nucleoside triphosphate hydrolases"/>
    <property type="match status" value="1"/>
</dbReference>
<dbReference type="PRINTS" id="PR01100">
    <property type="entry name" value="SHIKIMTKNASE"/>
</dbReference>
<evidence type="ECO:0000256" key="8">
    <source>
        <dbReference type="ARBA" id="ARBA00022840"/>
    </source>
</evidence>
<name>A0A2U3QGX3_9BACT</name>
<keyword evidence="7 11" id="KW-0418">Kinase</keyword>
<evidence type="ECO:0000313" key="13">
    <source>
        <dbReference type="Proteomes" id="UP000245125"/>
    </source>
</evidence>
<comment type="pathway">
    <text evidence="1 11">Metabolic intermediate biosynthesis; chorismate biosynthesis; chorismate from D-erythrose 4-phosphate and phosphoenolpyruvate: step 5/7.</text>
</comment>
<dbReference type="UniPathway" id="UPA00053">
    <property type="reaction ID" value="UER00088"/>
</dbReference>
<keyword evidence="11" id="KW-0479">Metal-binding</keyword>
<dbReference type="Pfam" id="PF01202">
    <property type="entry name" value="SKI"/>
    <property type="match status" value="1"/>
</dbReference>
<accession>A0A2U3QGX3</accession>
<comment type="caution">
    <text evidence="11">Lacks conserved residue(s) required for the propagation of feature annotation.</text>
</comment>
<keyword evidence="11" id="KW-0460">Magnesium</keyword>
<feature type="binding site" evidence="11">
    <location>
        <position position="117"/>
    </location>
    <ligand>
        <name>ATP</name>
        <dbReference type="ChEBI" id="CHEBI:30616"/>
    </ligand>
</feature>
<dbReference type="Proteomes" id="UP000245125">
    <property type="component" value="Unassembled WGS sequence"/>
</dbReference>
<evidence type="ECO:0000256" key="10">
    <source>
        <dbReference type="ARBA" id="ARBA00048567"/>
    </source>
</evidence>
<feature type="binding site" evidence="11">
    <location>
        <position position="15"/>
    </location>
    <ligand>
        <name>Mg(2+)</name>
        <dbReference type="ChEBI" id="CHEBI:18420"/>
    </ligand>
</feature>
<keyword evidence="13" id="KW-1185">Reference proteome</keyword>
<keyword evidence="6 11" id="KW-0547">Nucleotide-binding</keyword>
<comment type="subcellular location">
    <subcellularLocation>
        <location evidence="11">Cytoplasm</location>
    </subcellularLocation>
</comment>
<evidence type="ECO:0000256" key="6">
    <source>
        <dbReference type="ARBA" id="ARBA00022741"/>
    </source>
</evidence>
<feature type="binding site" evidence="11">
    <location>
        <position position="79"/>
    </location>
    <ligand>
        <name>substrate</name>
    </ligand>
</feature>
<comment type="cofactor">
    <cofactor evidence="11">
        <name>Mg(2+)</name>
        <dbReference type="ChEBI" id="CHEBI:18420"/>
    </cofactor>
    <text evidence="11">Binds 1 Mg(2+) ion per subunit.</text>
</comment>
<keyword evidence="5 11" id="KW-0808">Transferase</keyword>
<sequence length="169" mass="18970">MRNIVLTGFMGAGKTAVGRELSRLLKMRLVDVDSEIEGSRKMKITDIFRNFGEPYFRDIETEIIKKLARAENTVISTGGGAVLREENMAALRETGVIFCLFADPETIIARTSGSNDRPLLNVEDPLARIRELLSLRMPFYERAGTMIDTNGKTPLEVAKEIVEIFRCTK</sequence>
<dbReference type="InterPro" id="IPR000623">
    <property type="entry name" value="Shikimate_kinase/TSH1"/>
</dbReference>
<dbReference type="GO" id="GO:0005524">
    <property type="term" value="F:ATP binding"/>
    <property type="evidence" value="ECO:0007669"/>
    <property type="project" value="UniProtKB-UniRule"/>
</dbReference>
<evidence type="ECO:0000256" key="4">
    <source>
        <dbReference type="ARBA" id="ARBA00022605"/>
    </source>
</evidence>